<sequence>MNFFSSIRRRRLDALLQSQASIEFDMEGNIVFANARFLDLMGYSLADIKGRHHRIFVDEEYGASREYQEFWQKLRNGATHSAEFMRRAKDGSAVWLQASYNPVLDRLGRPFRVLKIAQDTTERKVRDINYESQITAISRSQAVIEFDMVGHILYANDNFLSALGYTLEEVRGKHHKMFVDDAEHRGPDYKRFWENLRKGQFQSAEFRRVHKTGRNVWIQASYNPIFDLAGKPFKIVKIATDITEEVKRRKGFELLSMVADCTDNSVVITDADGRIEYVNAGFTKLTHITSEDATGKKPGHLLQGAHTDPTTVARIRVKLAACEPFYEEILNYNLHGEPYWISLSINPIFDKHGNLKKFVSVQANITETKLKAQEDATRLTAIRSSTATADWSPRGVPVDASNVLLGILGFKDLNSALATLSDIYRDATAGDNAAKLKRRESVELEIKATDVDGKTVWLQSTFNPIVGMDGTMLKLSMYSSDITAQHQTMERIRGVVKTIDDLASQTNLLSLNAAIEAARAAEGGRGFAVVADEVRKLAKRSADSANEIATMLQS</sequence>
<dbReference type="NCBIfam" id="TIGR00229">
    <property type="entry name" value="sensory_box"/>
    <property type="match status" value="3"/>
</dbReference>
<keyword evidence="1" id="KW-0807">Transducer</keyword>
<evidence type="ECO:0000259" key="2">
    <source>
        <dbReference type="PROSITE" id="PS50111"/>
    </source>
</evidence>
<accession>A0A0F5JW74</accession>
<name>A0A0F5JW74_9BURK</name>
<dbReference type="Proteomes" id="UP000033618">
    <property type="component" value="Unassembled WGS sequence"/>
</dbReference>
<protein>
    <recommendedName>
        <fullName evidence="7">Histidine kinase</fullName>
    </recommendedName>
</protein>
<dbReference type="SUPFAM" id="SSF58104">
    <property type="entry name" value="Methyl-accepting chemotaxis protein (MCP) signaling domain"/>
    <property type="match status" value="1"/>
</dbReference>
<keyword evidence="6" id="KW-1185">Reference proteome</keyword>
<dbReference type="Pfam" id="PF13426">
    <property type="entry name" value="PAS_9"/>
    <property type="match status" value="1"/>
</dbReference>
<feature type="domain" description="PAC" evidence="4">
    <location>
        <begin position="202"/>
        <end position="254"/>
    </location>
</feature>
<dbReference type="InterPro" id="IPR001610">
    <property type="entry name" value="PAC"/>
</dbReference>
<feature type="domain" description="PAS" evidence="3">
    <location>
        <begin position="8"/>
        <end position="51"/>
    </location>
</feature>
<dbReference type="InterPro" id="IPR035965">
    <property type="entry name" value="PAS-like_dom_sf"/>
</dbReference>
<dbReference type="SMART" id="SM00086">
    <property type="entry name" value="PAC"/>
    <property type="match status" value="4"/>
</dbReference>
<dbReference type="RefSeq" id="WP_046153764.1">
    <property type="nucleotide sequence ID" value="NZ_CADFGU010000004.1"/>
</dbReference>
<dbReference type="PROSITE" id="PS50113">
    <property type="entry name" value="PAC"/>
    <property type="match status" value="4"/>
</dbReference>
<feature type="domain" description="PAC" evidence="4">
    <location>
        <begin position="442"/>
        <end position="494"/>
    </location>
</feature>
<evidence type="ECO:0000313" key="5">
    <source>
        <dbReference type="EMBL" id="KKB61960.1"/>
    </source>
</evidence>
<reference evidence="5 6" key="1">
    <citation type="submission" date="2015-03" db="EMBL/GenBank/DDBJ databases">
        <title>Draft Genome Sequence of Burkholderia andropogonis type strain ICMP2807, isolated from Sorghum bicolor.</title>
        <authorList>
            <person name="Lopes-Santos L."/>
            <person name="Castro D.B."/>
            <person name="Ottoboni L.M."/>
            <person name="Park D."/>
            <person name="Weirc B.S."/>
            <person name="Destefano S.A."/>
        </authorList>
    </citation>
    <scope>NUCLEOTIDE SEQUENCE [LARGE SCALE GENOMIC DNA]</scope>
    <source>
        <strain evidence="5 6">ICMP2807</strain>
    </source>
</reference>
<dbReference type="InterPro" id="IPR000700">
    <property type="entry name" value="PAS-assoc_C"/>
</dbReference>
<dbReference type="GO" id="GO:0016020">
    <property type="term" value="C:membrane"/>
    <property type="evidence" value="ECO:0007669"/>
    <property type="project" value="InterPro"/>
</dbReference>
<evidence type="ECO:0000259" key="3">
    <source>
        <dbReference type="PROSITE" id="PS50112"/>
    </source>
</evidence>
<feature type="domain" description="PAS" evidence="3">
    <location>
        <begin position="143"/>
        <end position="173"/>
    </location>
</feature>
<feature type="domain" description="Methyl-accepting transducer" evidence="2">
    <location>
        <begin position="490"/>
        <end position="554"/>
    </location>
</feature>
<dbReference type="Gene3D" id="6.10.250.3200">
    <property type="match status" value="1"/>
</dbReference>
<evidence type="ECO:0000259" key="4">
    <source>
        <dbReference type="PROSITE" id="PS50113"/>
    </source>
</evidence>
<gene>
    <name evidence="5" type="ORF">WM40_19940</name>
</gene>
<dbReference type="InterPro" id="IPR013655">
    <property type="entry name" value="PAS_fold_3"/>
</dbReference>
<evidence type="ECO:0000256" key="1">
    <source>
        <dbReference type="PROSITE-ProRule" id="PRU00284"/>
    </source>
</evidence>
<dbReference type="Pfam" id="PF00015">
    <property type="entry name" value="MCPsignal"/>
    <property type="match status" value="1"/>
</dbReference>
<evidence type="ECO:0000313" key="6">
    <source>
        <dbReference type="Proteomes" id="UP000033618"/>
    </source>
</evidence>
<dbReference type="AlphaFoldDB" id="A0A0F5JW74"/>
<dbReference type="PROSITE" id="PS50111">
    <property type="entry name" value="CHEMOTAXIS_TRANSDUC_2"/>
    <property type="match status" value="1"/>
</dbReference>
<dbReference type="Gene3D" id="3.30.450.20">
    <property type="entry name" value="PAS domain"/>
    <property type="match status" value="4"/>
</dbReference>
<dbReference type="OrthoDB" id="9765776at2"/>
<organism evidence="5 6">
    <name type="scientific">Robbsia andropogonis</name>
    <dbReference type="NCBI Taxonomy" id="28092"/>
    <lineage>
        <taxon>Bacteria</taxon>
        <taxon>Pseudomonadati</taxon>
        <taxon>Pseudomonadota</taxon>
        <taxon>Betaproteobacteria</taxon>
        <taxon>Burkholderiales</taxon>
        <taxon>Burkholderiaceae</taxon>
        <taxon>Robbsia</taxon>
    </lineage>
</organism>
<dbReference type="PANTHER" id="PTHR24422:SF10">
    <property type="entry name" value="CHEMOTAXIS PROTEIN METHYLTRANSFERASE 2"/>
    <property type="match status" value="1"/>
</dbReference>
<feature type="domain" description="PAC" evidence="4">
    <location>
        <begin position="80"/>
        <end position="132"/>
    </location>
</feature>
<dbReference type="GO" id="GO:0007165">
    <property type="term" value="P:signal transduction"/>
    <property type="evidence" value="ECO:0007669"/>
    <property type="project" value="UniProtKB-KW"/>
</dbReference>
<proteinExistence type="predicted"/>
<dbReference type="InterPro" id="IPR004089">
    <property type="entry name" value="MCPsignal_dom"/>
</dbReference>
<feature type="domain" description="PAS" evidence="3">
    <location>
        <begin position="251"/>
        <end position="296"/>
    </location>
</feature>
<dbReference type="SMART" id="SM00091">
    <property type="entry name" value="PAS"/>
    <property type="match status" value="3"/>
</dbReference>
<comment type="caution">
    <text evidence="5">The sequence shown here is derived from an EMBL/GenBank/DDBJ whole genome shotgun (WGS) entry which is preliminary data.</text>
</comment>
<dbReference type="InterPro" id="IPR000014">
    <property type="entry name" value="PAS"/>
</dbReference>
<dbReference type="PATRIC" id="fig|28092.6.peg.4678"/>
<evidence type="ECO:0008006" key="7">
    <source>
        <dbReference type="Google" id="ProtNLM"/>
    </source>
</evidence>
<dbReference type="PROSITE" id="PS50112">
    <property type="entry name" value="PAS"/>
    <property type="match status" value="3"/>
</dbReference>
<dbReference type="EMBL" id="LAQU01000027">
    <property type="protein sequence ID" value="KKB61960.1"/>
    <property type="molecule type" value="Genomic_DNA"/>
</dbReference>
<dbReference type="STRING" id="28092.WM40_19940"/>
<dbReference type="PANTHER" id="PTHR24422">
    <property type="entry name" value="CHEMOTAXIS PROTEIN METHYLTRANSFERASE"/>
    <property type="match status" value="1"/>
</dbReference>
<dbReference type="SUPFAM" id="SSF55785">
    <property type="entry name" value="PYP-like sensor domain (PAS domain)"/>
    <property type="match status" value="4"/>
</dbReference>
<dbReference type="CDD" id="cd00130">
    <property type="entry name" value="PAS"/>
    <property type="match status" value="3"/>
</dbReference>
<dbReference type="Pfam" id="PF08447">
    <property type="entry name" value="PAS_3"/>
    <property type="match status" value="2"/>
</dbReference>
<dbReference type="InterPro" id="IPR050903">
    <property type="entry name" value="Bact_Chemotaxis_MeTrfase"/>
</dbReference>
<feature type="domain" description="PAC" evidence="4">
    <location>
        <begin position="325"/>
        <end position="377"/>
    </location>
</feature>